<dbReference type="GeneID" id="54485399"/>
<protein>
    <recommendedName>
        <fullName evidence="4">Transcription factor domain-containing protein</fullName>
    </recommendedName>
</protein>
<dbReference type="RefSeq" id="XP_033598325.1">
    <property type="nucleotide sequence ID" value="XM_033744345.1"/>
</dbReference>
<dbReference type="Proteomes" id="UP000799437">
    <property type="component" value="Unassembled WGS sequence"/>
</dbReference>
<dbReference type="OrthoDB" id="4159781at2759"/>
<name>A0A6A6W1K6_9PEZI</name>
<organism evidence="2 3">
    <name type="scientific">Pseudovirgaria hyperparasitica</name>
    <dbReference type="NCBI Taxonomy" id="470096"/>
    <lineage>
        <taxon>Eukaryota</taxon>
        <taxon>Fungi</taxon>
        <taxon>Dikarya</taxon>
        <taxon>Ascomycota</taxon>
        <taxon>Pezizomycotina</taxon>
        <taxon>Dothideomycetes</taxon>
        <taxon>Dothideomycetes incertae sedis</taxon>
        <taxon>Acrospermales</taxon>
        <taxon>Acrospermaceae</taxon>
        <taxon>Pseudovirgaria</taxon>
    </lineage>
</organism>
<evidence type="ECO:0000313" key="3">
    <source>
        <dbReference type="Proteomes" id="UP000799437"/>
    </source>
</evidence>
<feature type="region of interest" description="Disordered" evidence="1">
    <location>
        <begin position="1"/>
        <end position="104"/>
    </location>
</feature>
<feature type="compositionally biased region" description="Basic residues" evidence="1">
    <location>
        <begin position="43"/>
        <end position="57"/>
    </location>
</feature>
<gene>
    <name evidence="2" type="ORF">EJ05DRAFT_477937</name>
</gene>
<dbReference type="PANTHER" id="PTHR37540:SF5">
    <property type="entry name" value="TRANSCRIPTION FACTOR DOMAIN-CONTAINING PROTEIN"/>
    <property type="match status" value="1"/>
</dbReference>
<proteinExistence type="predicted"/>
<dbReference type="EMBL" id="ML996576">
    <property type="protein sequence ID" value="KAF2755874.1"/>
    <property type="molecule type" value="Genomic_DNA"/>
</dbReference>
<evidence type="ECO:0008006" key="4">
    <source>
        <dbReference type="Google" id="ProtNLM"/>
    </source>
</evidence>
<dbReference type="PANTHER" id="PTHR37540">
    <property type="entry name" value="TRANSCRIPTION FACTOR (ACR-2), PUTATIVE-RELATED-RELATED"/>
    <property type="match status" value="1"/>
</dbReference>
<dbReference type="AlphaFoldDB" id="A0A6A6W1K6"/>
<feature type="compositionally biased region" description="Basic and acidic residues" evidence="1">
    <location>
        <begin position="93"/>
        <end position="104"/>
    </location>
</feature>
<evidence type="ECO:0000256" key="1">
    <source>
        <dbReference type="SAM" id="MobiDB-lite"/>
    </source>
</evidence>
<feature type="compositionally biased region" description="Polar residues" evidence="1">
    <location>
        <begin position="10"/>
        <end position="23"/>
    </location>
</feature>
<accession>A0A6A6W1K6</accession>
<sequence>MSPTKEDETPGTSQSNFVWVDSSSLHREKPQAIKKVIWSRAAAHSHKVAPRTRKKPEKSKTNKTTTKTTTKVQSKTVKGINKPRVKSSGTSNPKDRYKTTDASSEKRKAQVGELLVRQPLPLPLLMNASARDPFAYTPAIQSRREWLTDFWYNHVIPKSSHPIKVPMEQLSVYVRWCRQLDLTEPALYYSSLFMASGIPVAEGKLPVSEALYFRSLAVHSLNEALNDPDRRCSTAVILAVGQLAVHEHVYGDRQLAQRVHHDAHRKMILMRGGIEALQMPPAAVQLFRWGHALLMTPLDDLFGNSVKNLPQYSIQEALSVVEHCSPRRSNHPGYGSGK</sequence>
<keyword evidence="3" id="KW-1185">Reference proteome</keyword>
<evidence type="ECO:0000313" key="2">
    <source>
        <dbReference type="EMBL" id="KAF2755874.1"/>
    </source>
</evidence>
<reference evidence="2" key="1">
    <citation type="journal article" date="2020" name="Stud. Mycol.">
        <title>101 Dothideomycetes genomes: a test case for predicting lifestyles and emergence of pathogens.</title>
        <authorList>
            <person name="Haridas S."/>
            <person name="Albert R."/>
            <person name="Binder M."/>
            <person name="Bloem J."/>
            <person name="Labutti K."/>
            <person name="Salamov A."/>
            <person name="Andreopoulos B."/>
            <person name="Baker S."/>
            <person name="Barry K."/>
            <person name="Bills G."/>
            <person name="Bluhm B."/>
            <person name="Cannon C."/>
            <person name="Castanera R."/>
            <person name="Culley D."/>
            <person name="Daum C."/>
            <person name="Ezra D."/>
            <person name="Gonzalez J."/>
            <person name="Henrissat B."/>
            <person name="Kuo A."/>
            <person name="Liang C."/>
            <person name="Lipzen A."/>
            <person name="Lutzoni F."/>
            <person name="Magnuson J."/>
            <person name="Mondo S."/>
            <person name="Nolan M."/>
            <person name="Ohm R."/>
            <person name="Pangilinan J."/>
            <person name="Park H.-J."/>
            <person name="Ramirez L."/>
            <person name="Alfaro M."/>
            <person name="Sun H."/>
            <person name="Tritt A."/>
            <person name="Yoshinaga Y."/>
            <person name="Zwiers L.-H."/>
            <person name="Turgeon B."/>
            <person name="Goodwin S."/>
            <person name="Spatafora J."/>
            <person name="Crous P."/>
            <person name="Grigoriev I."/>
        </authorList>
    </citation>
    <scope>NUCLEOTIDE SEQUENCE</scope>
    <source>
        <strain evidence="2">CBS 121739</strain>
    </source>
</reference>
<feature type="compositionally biased region" description="Low complexity" evidence="1">
    <location>
        <begin position="62"/>
        <end position="78"/>
    </location>
</feature>